<proteinExistence type="inferred from homology"/>
<evidence type="ECO:0000256" key="2">
    <source>
        <dbReference type="ARBA" id="ARBA00022473"/>
    </source>
</evidence>
<evidence type="ECO:0000313" key="7">
    <source>
        <dbReference type="EMBL" id="KAH0856182.1"/>
    </source>
</evidence>
<evidence type="ECO:0000256" key="4">
    <source>
        <dbReference type="ARBA" id="ARBA00023089"/>
    </source>
</evidence>
<dbReference type="Gene3D" id="1.20.5.340">
    <property type="match status" value="1"/>
</dbReference>
<feature type="compositionally biased region" description="Polar residues" evidence="6">
    <location>
        <begin position="1677"/>
        <end position="1689"/>
    </location>
</feature>
<sequence>MPLIRFGAHTDTVTHLFVVSLKTCKRRKKNPTVVDARRTNRKGFMIFCFSLCSERNCKAMDELNICRERGEGLRRALDEVYAYAYAEARILALQSKEVELKDKSFALEERAKKVVALERKADGFRVEVEAKRKELNFLRYQVEISRGESNAEGVRLSEGRDGDSEEAERKLKDLTLVQDKIEGCEKVSSEVVSKEKELEVVCKKIDLREQAVISVNNDMMEACQRMETKRKELENIQKPIEKHNEQLASAEIAPALAPVNNVISFDVKPEETINISVSSLSHLPNEDGLLRDIECSTSLSPNEVCTELPMFKDPGRFVLTSVEKALTDASERGELSLEEPILMSLVPLLEERARVVVISTDPDLQSDATRVAHWWVKMMGASVEKSQLEAWAVLQFIVAFGLVKQTQPDQTLQLASYLFDKGLYIAAIPFMLSFNVKNNFSPLELLKEQIINLRLSAKENRRYESQAEEANRDAATILKIDIPVDLIFKFMKFKTFQFNHLQTQSFKAHALPLRAQTLAFQQALVRNRIKLVVQLLCCKAGSKRPTVDAEGPRPEIKEENVVNEFRVRGECLHSALDKVNAHASDVLVFSVQWKDLNEYLESVKGKLKERFRELESKEVELKGQSFALEERAKVVEEAEAKVADLEMKSDGIRLEVEARKNELNFFTKQVEVSVGESNAEEARLSQLRRLVEECEAERMLKESQISEMVESWRKTHVELGLKGEELAKLETDIERCCAEVSAEMESLRGAQTHRRQLDEEVERKTKDLTLVQSKLEECEKLFKTSSSELVETQDELECKREDLGQMEAELERHRVKAITEKEHWERTRDHSRELEEEVSRKKKELESVIKKLDSKQKLLETQSSELVSKERELEALSLDIGLSEQKVMSLNNDMKEICQRVESKAKELENVQRLIKERSVHCESLKLLIEERSEELVSKVKQQDEITDGIRKLSLEIVFKEKTLKRAEVFIQQLSQKQDSAEEKLDSTRRHLASCIDEHESMERDLISVKDRYSECLEDLDIKEKELKSAESILTERNKQVEEGEKRMQHLNSSIEELMGQLKLKQEEVCSIKKTIKECSRELKAKRKHRDKVQSTLSDLIAKLKSTESQLNSVKQKIQDSLKDFQGLELKEKELSAREARIDHKAQKLKSTEQKLAKSSKKTELKAKKHGNTVQRVDLVRDANVCDEKTLQLLLRGHLKKRDQLHLDVLSSVKRYSDPAKLVLDTVNRLYASHQRTSATTNLDPKNVQRSSICLLECLMDMSPNPTTEVKGEAFKFATEWKNITLVEAENPVEVLEFLNFLAAFSLAYAFDADQVQSLFDVDFLCKYGLSLCKALGVSALAPPVNNNVLSLEDKPEEQPPEGPVINSSDPCSLDVQQSIASPHLPDEDSLRDIEDSASFSPNEVSTKLRMLKYPGRFVLTCLDDALIGARRRGELSLAEPIVKTFIPLLEELARGVVSTDPPGLHSDATKVAREWVSMMGASVEKSELEVWAFLQFIVAFGLRIQPDQNLQLASRVTHFKQAPRLFQSLGLSDSIPNFVTQLLDKAIYIPAIRFMIYFNVTNNFSPLEFLKEQIISLRRSAKEKRTTHESQADAATMRDIMELIEDFQLEIDIPVALILRFMVPRDIHNLPVQASDTVFQSSCIATDGSNPSHPTSFDAAPDQPVNVETYEAGGSTEFQGQSSHQAGSKRQRVVEDPEGSRPEIKEENVVNEFRVRGEGLRKALDKVNAHVSDVLVFNVQWKDLNEYLESVQGKVKERFRELESKEVELKGQSFALEERAKVVEEAEAKVADLEMKSDGFRMDVEAMKKELSFLKEQVEISLGKSNAEEARLFRLRTLVEECEAEKMVKESQLNEMVESWRKTHVELGLKGEELAKMETGLEKCHVDVSAEMEVLSRTQTHRRQLDEEVERKTKDLTLVQTKLVECEKLFETSTSELVKTQDELECKREDLGEMEADFQRHHVKVSAEKELWERTQTHSRELEEEIERKRKDLTMVLDKIEECGRQLESVEEQLDSQRKLLETQSSELVSKEKELQALSLDIDLREQTVISLNNDMESKAKELENVQKLIEERSAHCESFKLLIEEHSEELVSKEKRHDEITDAIRKLSLEIVFQEKTLGRAQAFIKKLSEKQDSAESKVDWTEKNLNSTRRHLERCIAKHKSKKKELRSVKDRYRDCLEDLDIKEKELKSVESILTERDKQVEEGEKMMQHLSSSIEELMGQLKLKQEEVCSINQTITECSGELKAKMKQRDQVQSSLTDLIAELSSVKKKIQDSLKDLQSKEVELKDKSFAFEERAKKVEEAEARLVDLERKSYGLQMKVEAKRKELNFIKNQVEVSLAESNAEEVSLSELRRLVEECEAEKILKENELSVIMETWRQTLVELERYHAQVSAEMETLRKLDEEAERKLKDLTLVQDKIAECEKMFETRSSELVSKEKELEVLSQKIDLREQAVMSVNNDMMEACQRMETKHKELENIQRQIKERSVHCESLMMLIEKHNEKLASAEIASALTPVNNVLSLDVKPEEPINNSVASHLPNEDALLRDIEDSTSLSLNEVSTELPMFKDPGRFILTSVEKALTDASERRELSLKEPILMALVPLLEELTRVGISTDPGLQSDATKVAREWVRMMEASVEKSQLEAWGFLQFILAFGLVKGIKQDETLQLASHVAHFRQAPKLFESLGLTHAIPSFVTELLNKAMCIPAARFMFYFKVENNFSPLELLKEQINNLRLSQAEANRDAATLRDIMELIEDFKFEIDIPVDLIFKFMVPRDFQILNQRVQSAHMQASNTVFQNSCIATDVSNPSLPTSFSSAPNQPVETYQAGGSTEFQGQSSHQAGFKRPRGVEDPEGSSPFHPVSAIINDSLRITKEAAEKAFRDAENEPASQQSQTAEPPSVAEVGSVTSSNIRLEHSRTAVSSSASKPGSTIKKKNRGQKRSQSSVHVASDTSNHFPEHGCSLNKRLSWPVDHCSRVNNVLSLDARPEAPIIHSSDPCSPDVQQIIASSHLLNDDVLRDIEDSTSFSLNEVSTELPMFKDPGRFVLTSVEKALTGASERGELSLAEPIVKTLVPLLEELARVAPSTDPGLQHDATRVALQWARMMGSSVEKSQLEAWAFLQFIVAFGLVKLTTPDQNLQLASRVAHFKHAPKLFESLGLTHAIPNFVTELLNKAMHIPAIRFMLYFKVENNSSPLEFLKEQIINLRLSAKENRRYESQADAATMRDIMELIEDFKLEIDIPVDLIFKFMVPREIQNLPVQSPSDTVFQSSCIATDGSNPSLPTSFDAAPDQPLETYQAGGSTEFQGQSSHQAGSKRPRVVEDPEGSRPVIRPCFNRPPGFGRF</sequence>
<feature type="coiled-coil region" evidence="5">
    <location>
        <begin position="1938"/>
        <end position="2147"/>
    </location>
</feature>
<comment type="similarity">
    <text evidence="1">Belongs to the Frigida family.</text>
</comment>
<feature type="coiled-coil region" evidence="5">
    <location>
        <begin position="747"/>
        <end position="918"/>
    </location>
</feature>
<feature type="coiled-coil region" evidence="5">
    <location>
        <begin position="2460"/>
        <end position="2511"/>
    </location>
</feature>
<dbReference type="Gene3D" id="1.10.287.1490">
    <property type="match status" value="1"/>
</dbReference>
<feature type="coiled-coil region" evidence="5">
    <location>
        <begin position="1777"/>
        <end position="1804"/>
    </location>
</feature>
<evidence type="ECO:0008006" key="9">
    <source>
        <dbReference type="Google" id="ProtNLM"/>
    </source>
</evidence>
<feature type="compositionally biased region" description="Polar residues" evidence="6">
    <location>
        <begin position="2888"/>
        <end position="2897"/>
    </location>
</feature>
<evidence type="ECO:0000256" key="5">
    <source>
        <dbReference type="SAM" id="Coils"/>
    </source>
</evidence>
<evidence type="ECO:0000256" key="6">
    <source>
        <dbReference type="SAM" id="MobiDB-lite"/>
    </source>
</evidence>
<comment type="caution">
    <text evidence="7">The sequence shown here is derived from an EMBL/GenBank/DDBJ whole genome shotgun (WGS) entry which is preliminary data.</text>
</comment>
<evidence type="ECO:0000256" key="3">
    <source>
        <dbReference type="ARBA" id="ARBA00022782"/>
    </source>
</evidence>
<feature type="region of interest" description="Disordered" evidence="6">
    <location>
        <begin position="2811"/>
        <end position="2867"/>
    </location>
</feature>
<gene>
    <name evidence="7" type="ORF">HID58_084443</name>
</gene>
<dbReference type="PANTHER" id="PTHR31791">
    <property type="entry name" value="FRIGIDA-LIKE PROTEIN 3-RELATED"/>
    <property type="match status" value="1"/>
</dbReference>
<feature type="region of interest" description="Disordered" evidence="6">
    <location>
        <begin position="1676"/>
        <end position="1704"/>
    </location>
</feature>
<feature type="region of interest" description="Disordered" evidence="6">
    <location>
        <begin position="1351"/>
        <end position="1372"/>
    </location>
</feature>
<dbReference type="InterPro" id="IPR012474">
    <property type="entry name" value="Frigida"/>
</dbReference>
<feature type="coiled-coil region" evidence="5">
    <location>
        <begin position="1041"/>
        <end position="1124"/>
    </location>
</feature>
<dbReference type="Proteomes" id="UP000824890">
    <property type="component" value="Unassembled WGS sequence"/>
</dbReference>
<protein>
    <recommendedName>
        <fullName evidence="9">FRIGIDA-like protein</fullName>
    </recommendedName>
</protein>
<feature type="region of interest" description="Disordered" evidence="6">
    <location>
        <begin position="2879"/>
        <end position="2957"/>
    </location>
</feature>
<keyword evidence="5" id="KW-0175">Coiled coil</keyword>
<organism evidence="7 8">
    <name type="scientific">Brassica napus</name>
    <name type="common">Rape</name>
    <dbReference type="NCBI Taxonomy" id="3708"/>
    <lineage>
        <taxon>Eukaryota</taxon>
        <taxon>Viridiplantae</taxon>
        <taxon>Streptophyta</taxon>
        <taxon>Embryophyta</taxon>
        <taxon>Tracheophyta</taxon>
        <taxon>Spermatophyta</taxon>
        <taxon>Magnoliopsida</taxon>
        <taxon>eudicotyledons</taxon>
        <taxon>Gunneridae</taxon>
        <taxon>Pentapetalae</taxon>
        <taxon>rosids</taxon>
        <taxon>malvids</taxon>
        <taxon>Brassicales</taxon>
        <taxon>Brassicaceae</taxon>
        <taxon>Brassiceae</taxon>
        <taxon>Brassica</taxon>
    </lineage>
</organism>
<dbReference type="EMBL" id="JAGKQM010000019">
    <property type="protein sequence ID" value="KAH0856182.1"/>
    <property type="molecule type" value="Genomic_DNA"/>
</dbReference>
<feature type="coiled-coil region" evidence="5">
    <location>
        <begin position="964"/>
        <end position="991"/>
    </location>
</feature>
<dbReference type="SUPFAM" id="SSF57997">
    <property type="entry name" value="Tropomyosin"/>
    <property type="match status" value="2"/>
</dbReference>
<name>A0ABQ7XLP5_BRANA</name>
<feature type="compositionally biased region" description="Polar residues" evidence="6">
    <location>
        <begin position="3298"/>
        <end position="3312"/>
    </location>
</feature>
<feature type="compositionally biased region" description="Basic and acidic residues" evidence="6">
    <location>
        <begin position="1693"/>
        <end position="1704"/>
    </location>
</feature>
<keyword evidence="4" id="KW-0287">Flowering</keyword>
<keyword evidence="2" id="KW-0217">Developmental protein</keyword>
<evidence type="ECO:0000313" key="8">
    <source>
        <dbReference type="Proteomes" id="UP000824890"/>
    </source>
</evidence>
<evidence type="ECO:0000256" key="1">
    <source>
        <dbReference type="ARBA" id="ARBA00008956"/>
    </source>
</evidence>
<feature type="region of interest" description="Disordered" evidence="6">
    <location>
        <begin position="3278"/>
        <end position="3343"/>
    </location>
</feature>
<dbReference type="Pfam" id="PF07899">
    <property type="entry name" value="Frigida"/>
    <property type="match status" value="5"/>
</dbReference>
<keyword evidence="3" id="KW-0221">Differentiation</keyword>
<feature type="compositionally biased region" description="Polar residues" evidence="6">
    <location>
        <begin position="2919"/>
        <end position="2929"/>
    </location>
</feature>
<accession>A0ABQ7XLP5</accession>
<reference evidence="7 8" key="1">
    <citation type="submission" date="2021-05" db="EMBL/GenBank/DDBJ databases">
        <title>Genome Assembly of Synthetic Allotetraploid Brassica napus Reveals Homoeologous Exchanges between Subgenomes.</title>
        <authorList>
            <person name="Davis J.T."/>
        </authorList>
    </citation>
    <scope>NUCLEOTIDE SEQUENCE [LARGE SCALE GENOMIC DNA]</scope>
    <source>
        <strain evidence="8">cv. Da-Ae</strain>
        <tissue evidence="7">Seedling</tissue>
    </source>
</reference>
<feature type="compositionally biased region" description="Polar residues" evidence="6">
    <location>
        <begin position="2941"/>
        <end position="2955"/>
    </location>
</feature>
<feature type="coiled-coil region" evidence="5">
    <location>
        <begin position="604"/>
        <end position="704"/>
    </location>
</feature>
<feature type="coiled-coil region" evidence="5">
    <location>
        <begin position="2264"/>
        <end position="2420"/>
    </location>
</feature>
<feature type="compositionally biased region" description="Polar residues" evidence="6">
    <location>
        <begin position="2811"/>
        <end position="2841"/>
    </location>
</feature>
<keyword evidence="8" id="KW-1185">Reference proteome</keyword>
<dbReference type="PANTHER" id="PTHR31791:SF78">
    <property type="entry name" value="FRIGIDA-LIKE PROTEIN"/>
    <property type="match status" value="1"/>
</dbReference>